<evidence type="ECO:0000256" key="1">
    <source>
        <dbReference type="ARBA" id="ARBA00034120"/>
    </source>
</evidence>
<dbReference type="Pfam" id="PF08388">
    <property type="entry name" value="GIIM"/>
    <property type="match status" value="1"/>
</dbReference>
<reference evidence="3 4" key="1">
    <citation type="submission" date="2019-04" db="EMBL/GenBank/DDBJ databases">
        <title>Microbes associate with the intestines of laboratory mice.</title>
        <authorList>
            <person name="Navarre W."/>
            <person name="Wong E."/>
            <person name="Huang K."/>
            <person name="Tropini C."/>
            <person name="Ng K."/>
            <person name="Yu B."/>
        </authorList>
    </citation>
    <scope>NUCLEOTIDE SEQUENCE [LARGE SCALE GENOMIC DNA]</scope>
    <source>
        <strain evidence="3 4">NM06_A21</strain>
    </source>
</reference>
<evidence type="ECO:0000313" key="4">
    <source>
        <dbReference type="Proteomes" id="UP000306630"/>
    </source>
</evidence>
<dbReference type="EMBL" id="SRYD01000101">
    <property type="protein sequence ID" value="TGY68185.1"/>
    <property type="molecule type" value="Genomic_DNA"/>
</dbReference>
<dbReference type="InterPro" id="IPR025960">
    <property type="entry name" value="RVT_N"/>
</dbReference>
<dbReference type="PANTHER" id="PTHR34047:SF10">
    <property type="entry name" value="GROUP II INTRON-ASSOCIATED OPEN READING FRAME"/>
    <property type="match status" value="1"/>
</dbReference>
<dbReference type="PROSITE" id="PS50878">
    <property type="entry name" value="RT_POL"/>
    <property type="match status" value="1"/>
</dbReference>
<dbReference type="RefSeq" id="WP_135994019.1">
    <property type="nucleotide sequence ID" value="NZ_SRYD01000101.1"/>
</dbReference>
<evidence type="ECO:0000259" key="2">
    <source>
        <dbReference type="PROSITE" id="PS50878"/>
    </source>
</evidence>
<comment type="similarity">
    <text evidence="1">Belongs to the bacterial reverse transcriptase family.</text>
</comment>
<sequence>MNESKETCAPENVVLTDAERWKSIDRRKAEDYVRKLQARIVKAQREGRHGKVKSLQWLLTHSFYGRYLAVVRVTTNKGKNTAGVDRVRWSTDAAKVKAIGTLKRRGYQPMPLRRVEIPKKNGKKRPLGIPTIKDRAMQALYLMALDPIAETTGDQHSYGFRKYRSCQDAIAQCHNVLSRDVAPKWVLEGDIKGCFDHISHKWLLNNIPMDKEVLRKWLKSGYVFNGELFPTDEGTPQGGIISPTLANMTLDGLQSLVQKAVKPYWQPMPTAYGGRKWIEPKINLVRYADDFIVTAKDKETIETVILPLIREFMAERGLMLSEEKTKITHISEGFDFLGFNIREYKSNGKLLTKPSKNAMKSFCDKVRTKIKSNKSAKASSLIRMLNHMIPGWANYYRYGASSKAFSRVDFEIYKTLWQWARRRHPKKGMHWIKDKYFKQLHGRDWCFAATTKNKKSGKESTLRLKRLADTPIQKYVRVRTNVNPYDPADAPYYARRKSKNTENQLREVDDLLRMIWIHQGMRCPICGEIIDDERRWTTIKETINGKPFKVLIHSSCKPRKSNPNKISRK</sequence>
<proteinExistence type="inferred from homology"/>
<dbReference type="NCBIfam" id="TIGR04416">
    <property type="entry name" value="group_II_RT_mat"/>
    <property type="match status" value="1"/>
</dbReference>
<dbReference type="EC" id="2.7.7.49" evidence="3"/>
<keyword evidence="3" id="KW-0548">Nucleotidyltransferase</keyword>
<dbReference type="InterPro" id="IPR043502">
    <property type="entry name" value="DNA/RNA_pol_sf"/>
</dbReference>
<dbReference type="Pfam" id="PF00078">
    <property type="entry name" value="RVT_1"/>
    <property type="match status" value="1"/>
</dbReference>
<dbReference type="AlphaFoldDB" id="A0A4S2FHA9"/>
<dbReference type="PANTHER" id="PTHR34047">
    <property type="entry name" value="NUCLEAR INTRON MATURASE 1, MITOCHONDRIAL-RELATED"/>
    <property type="match status" value="1"/>
</dbReference>
<dbReference type="InterPro" id="IPR013597">
    <property type="entry name" value="Mat_intron_G2"/>
</dbReference>
<dbReference type="CDD" id="cd01651">
    <property type="entry name" value="RT_G2_intron"/>
    <property type="match status" value="1"/>
</dbReference>
<keyword evidence="3" id="KW-0808">Transferase</keyword>
<name>A0A4S2FHA9_9BACT</name>
<gene>
    <name evidence="3" type="primary">ltrA</name>
    <name evidence="3" type="ORF">E5333_14980</name>
</gene>
<keyword evidence="3" id="KW-0695">RNA-directed DNA polymerase</keyword>
<dbReference type="SUPFAM" id="SSF56672">
    <property type="entry name" value="DNA/RNA polymerases"/>
    <property type="match status" value="1"/>
</dbReference>
<dbReference type="Proteomes" id="UP000306630">
    <property type="component" value="Unassembled WGS sequence"/>
</dbReference>
<dbReference type="GO" id="GO:0003964">
    <property type="term" value="F:RNA-directed DNA polymerase activity"/>
    <property type="evidence" value="ECO:0007669"/>
    <property type="project" value="UniProtKB-KW"/>
</dbReference>
<dbReference type="InterPro" id="IPR000477">
    <property type="entry name" value="RT_dom"/>
</dbReference>
<dbReference type="Pfam" id="PF13655">
    <property type="entry name" value="RVT_N"/>
    <property type="match status" value="1"/>
</dbReference>
<organism evidence="3 4">
    <name type="scientific">Muribaculum intestinale</name>
    <dbReference type="NCBI Taxonomy" id="1796646"/>
    <lineage>
        <taxon>Bacteria</taxon>
        <taxon>Pseudomonadati</taxon>
        <taxon>Bacteroidota</taxon>
        <taxon>Bacteroidia</taxon>
        <taxon>Bacteroidales</taxon>
        <taxon>Muribaculaceae</taxon>
        <taxon>Muribaculum</taxon>
    </lineage>
</organism>
<feature type="domain" description="Reverse transcriptase" evidence="2">
    <location>
        <begin position="98"/>
        <end position="341"/>
    </location>
</feature>
<accession>A0A4S2FHA9</accession>
<comment type="caution">
    <text evidence="3">The sequence shown here is derived from an EMBL/GenBank/DDBJ whole genome shotgun (WGS) entry which is preliminary data.</text>
</comment>
<dbReference type="InterPro" id="IPR030931">
    <property type="entry name" value="Group_II_RT_mat"/>
</dbReference>
<protein>
    <submittedName>
        <fullName evidence="3">Group II intron reverse transcriptase/maturase</fullName>
        <ecNumber evidence="3">2.7.7.49</ecNumber>
    </submittedName>
</protein>
<evidence type="ECO:0000313" key="3">
    <source>
        <dbReference type="EMBL" id="TGY68185.1"/>
    </source>
</evidence>
<dbReference type="InterPro" id="IPR051083">
    <property type="entry name" value="GrpII_Intron_Splice-Mob/Def"/>
</dbReference>